<accession>A0ABM1DU39</accession>
<organism evidence="2 3">
    <name type="scientific">Priapulus caudatus</name>
    <name type="common">Priapulid worm</name>
    <dbReference type="NCBI Taxonomy" id="37621"/>
    <lineage>
        <taxon>Eukaryota</taxon>
        <taxon>Metazoa</taxon>
        <taxon>Ecdysozoa</taxon>
        <taxon>Scalidophora</taxon>
        <taxon>Priapulida</taxon>
        <taxon>Priapulimorpha</taxon>
        <taxon>Priapulimorphida</taxon>
        <taxon>Priapulidae</taxon>
        <taxon>Priapulus</taxon>
    </lineage>
</organism>
<dbReference type="Proteomes" id="UP000695022">
    <property type="component" value="Unplaced"/>
</dbReference>
<protein>
    <submittedName>
        <fullName evidence="3">Uncharacterized protein LOC106806120</fullName>
    </submittedName>
</protein>
<feature type="signal peptide" evidence="1">
    <location>
        <begin position="1"/>
        <end position="25"/>
    </location>
</feature>
<evidence type="ECO:0000313" key="2">
    <source>
        <dbReference type="Proteomes" id="UP000695022"/>
    </source>
</evidence>
<keyword evidence="2" id="KW-1185">Reference proteome</keyword>
<reference evidence="3" key="1">
    <citation type="submission" date="2025-08" db="UniProtKB">
        <authorList>
            <consortium name="RefSeq"/>
        </authorList>
    </citation>
    <scope>IDENTIFICATION</scope>
</reference>
<gene>
    <name evidence="3" type="primary">LOC106806120</name>
</gene>
<evidence type="ECO:0000313" key="3">
    <source>
        <dbReference type="RefSeq" id="XP_014663460.1"/>
    </source>
</evidence>
<feature type="chain" id="PRO_5047315409" evidence="1">
    <location>
        <begin position="26"/>
        <end position="271"/>
    </location>
</feature>
<proteinExistence type="predicted"/>
<keyword evidence="1" id="KW-0732">Signal</keyword>
<sequence>MWELLPAVALSQICSLLDSATLVLASEVSPVWRYCISSERYWRSFYYDCSAVNNLVRKHHRGYDWDVYHRRLVAFIADYAHCIRVVVVRDVDSLADVETVAQLAECCHALSCFEVSAAEATLRGARLRELQSSLWEVCARNAGLTRVSVRNVNLTREPCLNRLQVFSIFGPGQAQRLVELEVVTPSDGERDARCPRHVPALSMSSLKNLAQLRRVTTTPHDVDISTVRHLAGRSLRHVVLLCREQELERVSESRQVAAMRECVDVSFLLVI</sequence>
<dbReference type="RefSeq" id="XP_014663460.1">
    <property type="nucleotide sequence ID" value="XM_014807974.1"/>
</dbReference>
<name>A0ABM1DU39_PRICU</name>
<dbReference type="SUPFAM" id="SSF81383">
    <property type="entry name" value="F-box domain"/>
    <property type="match status" value="1"/>
</dbReference>
<dbReference type="InterPro" id="IPR036047">
    <property type="entry name" value="F-box-like_dom_sf"/>
</dbReference>
<dbReference type="Gene3D" id="1.20.1280.50">
    <property type="match status" value="1"/>
</dbReference>
<dbReference type="GeneID" id="106806120"/>
<evidence type="ECO:0000256" key="1">
    <source>
        <dbReference type="SAM" id="SignalP"/>
    </source>
</evidence>